<feature type="short sequence motif" description="'HIGH' region" evidence="11">
    <location>
        <begin position="142"/>
        <end position="152"/>
    </location>
</feature>
<evidence type="ECO:0000256" key="6">
    <source>
        <dbReference type="ARBA" id="ARBA00022741"/>
    </source>
</evidence>
<keyword evidence="6 11" id="KW-0547">Nucleotide-binding</keyword>
<protein>
    <recommendedName>
        <fullName evidence="11">Arginine--tRNA ligase</fullName>
        <ecNumber evidence="11">6.1.1.19</ecNumber>
    </recommendedName>
    <alternativeName>
        <fullName evidence="11">Arginyl-tRNA synthetase</fullName>
        <shortName evidence="11">ArgRS</shortName>
    </alternativeName>
</protein>
<dbReference type="EMBL" id="CP001280">
    <property type="protein sequence ID" value="ACK49467.1"/>
    <property type="molecule type" value="Genomic_DNA"/>
</dbReference>
<evidence type="ECO:0000256" key="2">
    <source>
        <dbReference type="ARBA" id="ARBA00005594"/>
    </source>
</evidence>
<comment type="subcellular location">
    <subcellularLocation>
        <location evidence="1 11">Cytoplasm</location>
    </subcellularLocation>
</comment>
<evidence type="ECO:0000256" key="12">
    <source>
        <dbReference type="RuleBase" id="RU363038"/>
    </source>
</evidence>
<keyword evidence="8 11" id="KW-0648">Protein biosynthesis</keyword>
<dbReference type="CDD" id="cd00671">
    <property type="entry name" value="ArgRS_core"/>
    <property type="match status" value="1"/>
</dbReference>
<evidence type="ECO:0000256" key="7">
    <source>
        <dbReference type="ARBA" id="ARBA00022840"/>
    </source>
</evidence>
<dbReference type="Pfam" id="PF03485">
    <property type="entry name" value="Arg_tRNA_synt_N"/>
    <property type="match status" value="1"/>
</dbReference>
<dbReference type="InterPro" id="IPR005148">
    <property type="entry name" value="Arg-tRNA-synth_N"/>
</dbReference>
<evidence type="ECO:0000256" key="11">
    <source>
        <dbReference type="HAMAP-Rule" id="MF_00123"/>
    </source>
</evidence>
<reference evidence="15 16" key="1">
    <citation type="journal article" date="2010" name="J. Bacteriol.">
        <title>Complete genome sequence of the aerobic facultative methanotroph Methylocella silvestris BL2.</title>
        <authorList>
            <person name="Chen Y."/>
            <person name="Crombie A."/>
            <person name="Rahman M.T."/>
            <person name="Dedysh S.N."/>
            <person name="Liesack W."/>
            <person name="Stott M.B."/>
            <person name="Alam M."/>
            <person name="Theisen A.R."/>
            <person name="Murrell J.C."/>
            <person name="Dunfield P.F."/>
        </authorList>
    </citation>
    <scope>NUCLEOTIDE SEQUENCE [LARGE SCALE GENOMIC DNA]</scope>
    <source>
        <strain evidence="16">DSM 15510 / CIP 108128 / LMG 27833 / NCIMB 13906 / BL2</strain>
    </source>
</reference>
<name>B8EJR3_METSB</name>
<dbReference type="InterPro" id="IPR014729">
    <property type="entry name" value="Rossmann-like_a/b/a_fold"/>
</dbReference>
<feature type="domain" description="Arginyl tRNA synthetase N-terminal" evidence="14">
    <location>
        <begin position="13"/>
        <end position="105"/>
    </location>
</feature>
<evidence type="ECO:0000313" key="15">
    <source>
        <dbReference type="EMBL" id="ACK49467.1"/>
    </source>
</evidence>
<evidence type="ECO:0000256" key="1">
    <source>
        <dbReference type="ARBA" id="ARBA00004496"/>
    </source>
</evidence>
<dbReference type="SUPFAM" id="SSF47323">
    <property type="entry name" value="Anticodon-binding domain of a subclass of class I aminoacyl-tRNA synthetases"/>
    <property type="match status" value="1"/>
</dbReference>
<dbReference type="InterPro" id="IPR009080">
    <property type="entry name" value="tRNAsynth_Ia_anticodon-bd"/>
</dbReference>
<dbReference type="KEGG" id="msl:Msil_0495"/>
<dbReference type="Gene3D" id="1.10.730.10">
    <property type="entry name" value="Isoleucyl-tRNA Synthetase, Domain 1"/>
    <property type="match status" value="1"/>
</dbReference>
<dbReference type="Proteomes" id="UP000002257">
    <property type="component" value="Chromosome"/>
</dbReference>
<keyword evidence="7 11" id="KW-0067">ATP-binding</keyword>
<keyword evidence="5 11" id="KW-0436">Ligase</keyword>
<dbReference type="SUPFAM" id="SSF55190">
    <property type="entry name" value="Arginyl-tRNA synthetase (ArgRS), N-terminal 'additional' domain"/>
    <property type="match status" value="1"/>
</dbReference>
<evidence type="ECO:0000313" key="16">
    <source>
        <dbReference type="Proteomes" id="UP000002257"/>
    </source>
</evidence>
<dbReference type="InterPro" id="IPR036695">
    <property type="entry name" value="Arg-tRNA-synth_N_sf"/>
</dbReference>
<dbReference type="Gene3D" id="3.40.50.620">
    <property type="entry name" value="HUPs"/>
    <property type="match status" value="1"/>
</dbReference>
<dbReference type="Pfam" id="PF00750">
    <property type="entry name" value="tRNA-synt_1d"/>
    <property type="match status" value="1"/>
</dbReference>
<dbReference type="NCBIfam" id="TIGR00456">
    <property type="entry name" value="argS"/>
    <property type="match status" value="1"/>
</dbReference>
<keyword evidence="16" id="KW-1185">Reference proteome</keyword>
<dbReference type="HOGENOM" id="CLU_006406_0_1_5"/>
<evidence type="ECO:0000259" key="13">
    <source>
        <dbReference type="SMART" id="SM00836"/>
    </source>
</evidence>
<dbReference type="InterPro" id="IPR001412">
    <property type="entry name" value="aa-tRNA-synth_I_CS"/>
</dbReference>
<gene>
    <name evidence="11" type="primary">argS</name>
    <name evidence="15" type="ordered locus">Msil_0495</name>
</gene>
<evidence type="ECO:0000256" key="5">
    <source>
        <dbReference type="ARBA" id="ARBA00022598"/>
    </source>
</evidence>
<dbReference type="GO" id="GO:0005524">
    <property type="term" value="F:ATP binding"/>
    <property type="evidence" value="ECO:0007669"/>
    <property type="project" value="UniProtKB-UniRule"/>
</dbReference>
<dbReference type="SMART" id="SM01016">
    <property type="entry name" value="Arg_tRNA_synt_N"/>
    <property type="match status" value="1"/>
</dbReference>
<comment type="similarity">
    <text evidence="2 11 12">Belongs to the class-I aminoacyl-tRNA synthetase family.</text>
</comment>
<dbReference type="HAMAP" id="MF_00123">
    <property type="entry name" value="Arg_tRNA_synth"/>
    <property type="match status" value="1"/>
</dbReference>
<comment type="subunit">
    <text evidence="3 11">Monomer.</text>
</comment>
<sequence length="598" mass="65074">MRDEEPKPMNIYADFHQRIAAILETIVASGRLPAELDLNRFVVEPPRDASHGDLAANAAMVYAKEAKASFSNPRQLASEIAFALAEDPDVASAEVAGPGFINISLKPDVFGRILRRALELGADFGKGAAKAGGKVNVEYVSANPTGPMHVGHGRGAVFGDALANLLEFAGADVTREYYINDAGAQVDVLARSAHLRYREALGEEIGDIPEGLYPGDYLKSVGATLAARFGDSLVQRPETEWMEPARAAAIEGMMAMIRDDLAALDITHAIFFSERSLTRGEAGDQVAAAIAALRADGLVYEGRLPPPKGQAAEDWEDREQTLFRSTAFGDDVDRPLLKSDGGYTYFASDIAYHKTKIDRGFALLIDVWGADHGGYVSRMRAAVEALSRGKASLDVKLCQLVKLMRAGEPVKMSKRSGDFVTLREVVDEVGRDAVRFMMLFRKNDAPLEFDLSKVIEQSKDNPVFYVQYAHARARSVLRQAHVSIPANKLTTSAFEEAELGLLVDPGELYLVKLVAQFPRVIEAAASAHEPHRLAFYLHELASALHGHWTRGKDQPQLRFLNEEMPNLTIARLALVKVLAGVLSAGLGVLGVSAPDEMR</sequence>
<evidence type="ECO:0000256" key="10">
    <source>
        <dbReference type="ARBA" id="ARBA00049339"/>
    </source>
</evidence>
<evidence type="ECO:0000256" key="3">
    <source>
        <dbReference type="ARBA" id="ARBA00011245"/>
    </source>
</evidence>
<dbReference type="PANTHER" id="PTHR11956:SF5">
    <property type="entry name" value="ARGININE--TRNA LIGASE, CYTOPLASMIC"/>
    <property type="match status" value="1"/>
</dbReference>
<dbReference type="InterPro" id="IPR008909">
    <property type="entry name" value="DALR_anticod-bd"/>
</dbReference>
<feature type="domain" description="DALR anticodon binding" evidence="13">
    <location>
        <begin position="466"/>
        <end position="597"/>
    </location>
</feature>
<dbReference type="GO" id="GO:0005737">
    <property type="term" value="C:cytoplasm"/>
    <property type="evidence" value="ECO:0007669"/>
    <property type="project" value="UniProtKB-SubCell"/>
</dbReference>
<comment type="catalytic activity">
    <reaction evidence="10 11">
        <text>tRNA(Arg) + L-arginine + ATP = L-arginyl-tRNA(Arg) + AMP + diphosphate</text>
        <dbReference type="Rhea" id="RHEA:20301"/>
        <dbReference type="Rhea" id="RHEA-COMP:9658"/>
        <dbReference type="Rhea" id="RHEA-COMP:9673"/>
        <dbReference type="ChEBI" id="CHEBI:30616"/>
        <dbReference type="ChEBI" id="CHEBI:32682"/>
        <dbReference type="ChEBI" id="CHEBI:33019"/>
        <dbReference type="ChEBI" id="CHEBI:78442"/>
        <dbReference type="ChEBI" id="CHEBI:78513"/>
        <dbReference type="ChEBI" id="CHEBI:456215"/>
        <dbReference type="EC" id="6.1.1.19"/>
    </reaction>
</comment>
<dbReference type="Gene3D" id="3.30.1360.70">
    <property type="entry name" value="Arginyl tRNA synthetase N-terminal domain"/>
    <property type="match status" value="1"/>
</dbReference>
<dbReference type="SMART" id="SM00836">
    <property type="entry name" value="DALR_1"/>
    <property type="match status" value="1"/>
</dbReference>
<evidence type="ECO:0000256" key="9">
    <source>
        <dbReference type="ARBA" id="ARBA00023146"/>
    </source>
</evidence>
<dbReference type="InterPro" id="IPR035684">
    <property type="entry name" value="ArgRS_core"/>
</dbReference>
<dbReference type="FunFam" id="3.40.50.620:FF:000062">
    <property type="entry name" value="Arginine--tRNA ligase"/>
    <property type="match status" value="1"/>
</dbReference>
<organism evidence="15 16">
    <name type="scientific">Methylocella silvestris (strain DSM 15510 / CIP 108128 / LMG 27833 / NCIMB 13906 / BL2)</name>
    <dbReference type="NCBI Taxonomy" id="395965"/>
    <lineage>
        <taxon>Bacteria</taxon>
        <taxon>Pseudomonadati</taxon>
        <taxon>Pseudomonadota</taxon>
        <taxon>Alphaproteobacteria</taxon>
        <taxon>Hyphomicrobiales</taxon>
        <taxon>Beijerinckiaceae</taxon>
        <taxon>Methylocella</taxon>
    </lineage>
</organism>
<dbReference type="SUPFAM" id="SSF52374">
    <property type="entry name" value="Nucleotidylyl transferase"/>
    <property type="match status" value="1"/>
</dbReference>
<dbReference type="PRINTS" id="PR01038">
    <property type="entry name" value="TRNASYNTHARG"/>
</dbReference>
<dbReference type="AlphaFoldDB" id="B8EJR3"/>
<evidence type="ECO:0000256" key="8">
    <source>
        <dbReference type="ARBA" id="ARBA00022917"/>
    </source>
</evidence>
<dbReference type="EC" id="6.1.1.19" evidence="11"/>
<dbReference type="Pfam" id="PF05746">
    <property type="entry name" value="DALR_1"/>
    <property type="match status" value="1"/>
</dbReference>
<dbReference type="GO" id="GO:0004814">
    <property type="term" value="F:arginine-tRNA ligase activity"/>
    <property type="evidence" value="ECO:0007669"/>
    <property type="project" value="UniProtKB-UniRule"/>
</dbReference>
<dbReference type="InterPro" id="IPR001278">
    <property type="entry name" value="Arg-tRNA-ligase"/>
</dbReference>
<dbReference type="eggNOG" id="COG0018">
    <property type="taxonomic scope" value="Bacteria"/>
</dbReference>
<proteinExistence type="inferred from homology"/>
<evidence type="ECO:0000259" key="14">
    <source>
        <dbReference type="SMART" id="SM01016"/>
    </source>
</evidence>
<keyword evidence="4 11" id="KW-0963">Cytoplasm</keyword>
<accession>B8EJR3</accession>
<dbReference type="PROSITE" id="PS00178">
    <property type="entry name" value="AA_TRNA_LIGASE_I"/>
    <property type="match status" value="1"/>
</dbReference>
<dbReference type="STRING" id="395965.Msil_0495"/>
<keyword evidence="9 11" id="KW-0030">Aminoacyl-tRNA synthetase</keyword>
<evidence type="ECO:0000256" key="4">
    <source>
        <dbReference type="ARBA" id="ARBA00022490"/>
    </source>
</evidence>
<dbReference type="PANTHER" id="PTHR11956">
    <property type="entry name" value="ARGINYL-TRNA SYNTHETASE"/>
    <property type="match status" value="1"/>
</dbReference>
<dbReference type="GO" id="GO:0006420">
    <property type="term" value="P:arginyl-tRNA aminoacylation"/>
    <property type="evidence" value="ECO:0007669"/>
    <property type="project" value="UniProtKB-UniRule"/>
</dbReference>